<dbReference type="SUPFAM" id="SSF49879">
    <property type="entry name" value="SMAD/FHA domain"/>
    <property type="match status" value="1"/>
</dbReference>
<feature type="domain" description="FHA" evidence="3">
    <location>
        <begin position="282"/>
        <end position="331"/>
    </location>
</feature>
<dbReference type="InterPro" id="IPR000253">
    <property type="entry name" value="FHA_dom"/>
</dbReference>
<dbReference type="CDD" id="cd22668">
    <property type="entry name" value="FHA_FhaA-like"/>
    <property type="match status" value="1"/>
</dbReference>
<dbReference type="SMART" id="SM00240">
    <property type="entry name" value="FHA"/>
    <property type="match status" value="1"/>
</dbReference>
<dbReference type="EMBL" id="VOHM01000022">
    <property type="protein sequence ID" value="TWT23947.1"/>
    <property type="molecule type" value="Genomic_DNA"/>
</dbReference>
<dbReference type="PROSITE" id="PS50006">
    <property type="entry name" value="FHA_DOMAIN"/>
    <property type="match status" value="1"/>
</dbReference>
<proteinExistence type="predicted"/>
<dbReference type="AlphaFoldDB" id="A0A5C5UDX5"/>
<dbReference type="Proteomes" id="UP000320791">
    <property type="component" value="Unassembled WGS sequence"/>
</dbReference>
<keyword evidence="1" id="KW-0597">Phosphoprotein</keyword>
<feature type="compositionally biased region" description="Pro residues" evidence="2">
    <location>
        <begin position="219"/>
        <end position="232"/>
    </location>
</feature>
<keyword evidence="5" id="KW-1185">Reference proteome</keyword>
<feature type="compositionally biased region" description="Polar residues" evidence="2">
    <location>
        <begin position="117"/>
        <end position="127"/>
    </location>
</feature>
<reference evidence="4 5" key="1">
    <citation type="submission" date="2019-08" db="EMBL/GenBank/DDBJ databases">
        <authorList>
            <person name="Lei W."/>
        </authorList>
    </citation>
    <scope>NUCLEOTIDE SEQUENCE [LARGE SCALE GENOMIC DNA]</scope>
    <source>
        <strain evidence="4 5">CCUG 58627</strain>
    </source>
</reference>
<sequence>MGRIAKLDSALQRGLDNGFAFVFGGKVVPAELEELLKQEIEDNLSRPNGNGILAPNFFEVSVSTKDFVNLSSQHPSLPADFADRMGRFARNKGWSLAGPVVVFVTLDGSIRTGQLKARSTSNPNPGTASGYAGNDVEPPPQQQPHSYGGAAGGNGYQPNPETFLQPAQQPMHQPPMPQPSADSQQFPPEPSSPFQGGSYSSDSYQPEPSARSDGYQPMHQPPMPQSPPPGLPPLRQSPGQQHIQEEPATEIVPAPHLQNFPTVLLVLQDGSNRSYQVQEGSNIIGRGVDADLRLPDTGVSRQHAEVTWDGRDAVLVDLQSTNGTTVNSMPVENWLLADGDVIAVGHSYIEVRISG</sequence>
<accession>A0A5C5UDX5</accession>
<dbReference type="InterPro" id="IPR050923">
    <property type="entry name" value="Cell_Proc_Reg/RNA_Proc"/>
</dbReference>
<name>A0A5C5UDX5_9CORY</name>
<dbReference type="InterPro" id="IPR008984">
    <property type="entry name" value="SMAD_FHA_dom_sf"/>
</dbReference>
<dbReference type="Pfam" id="PF12401">
    <property type="entry name" value="FhaA_N"/>
    <property type="match status" value="1"/>
</dbReference>
<evidence type="ECO:0000313" key="4">
    <source>
        <dbReference type="EMBL" id="TWT23947.1"/>
    </source>
</evidence>
<dbReference type="OrthoDB" id="151099at2"/>
<dbReference type="PANTHER" id="PTHR23308">
    <property type="entry name" value="NUCLEAR INHIBITOR OF PROTEIN PHOSPHATASE-1"/>
    <property type="match status" value="1"/>
</dbReference>
<dbReference type="Gene3D" id="2.60.200.20">
    <property type="match status" value="1"/>
</dbReference>
<evidence type="ECO:0000256" key="2">
    <source>
        <dbReference type="SAM" id="MobiDB-lite"/>
    </source>
</evidence>
<comment type="caution">
    <text evidence="4">The sequence shown here is derived from an EMBL/GenBank/DDBJ whole genome shotgun (WGS) entry which is preliminary data.</text>
</comment>
<dbReference type="InterPro" id="IPR042287">
    <property type="entry name" value="FhaA_N_sf"/>
</dbReference>
<gene>
    <name evidence="4" type="ORF">FRX94_09520</name>
</gene>
<evidence type="ECO:0000259" key="3">
    <source>
        <dbReference type="PROSITE" id="PS50006"/>
    </source>
</evidence>
<protein>
    <submittedName>
        <fullName evidence="4">DUF2662 domain-containing protein</fullName>
    </submittedName>
</protein>
<dbReference type="Pfam" id="PF00498">
    <property type="entry name" value="FHA"/>
    <property type="match status" value="1"/>
</dbReference>
<dbReference type="Gene3D" id="3.30.2320.60">
    <property type="entry name" value="FhaA, phosphopeptide-binding domain (DUF3662)"/>
    <property type="match status" value="1"/>
</dbReference>
<organism evidence="4 5">
    <name type="scientific">Corynebacterium canis</name>
    <dbReference type="NCBI Taxonomy" id="679663"/>
    <lineage>
        <taxon>Bacteria</taxon>
        <taxon>Bacillati</taxon>
        <taxon>Actinomycetota</taxon>
        <taxon>Actinomycetes</taxon>
        <taxon>Mycobacteriales</taxon>
        <taxon>Corynebacteriaceae</taxon>
        <taxon>Corynebacterium</taxon>
    </lineage>
</organism>
<feature type="region of interest" description="Disordered" evidence="2">
    <location>
        <begin position="114"/>
        <end position="244"/>
    </location>
</feature>
<evidence type="ECO:0000256" key="1">
    <source>
        <dbReference type="ARBA" id="ARBA00022553"/>
    </source>
</evidence>
<dbReference type="InterPro" id="IPR022128">
    <property type="entry name" value="FhaA_N"/>
</dbReference>
<evidence type="ECO:0000313" key="5">
    <source>
        <dbReference type="Proteomes" id="UP000320791"/>
    </source>
</evidence>